<proteinExistence type="predicted"/>
<keyword evidence="2" id="KW-0812">Transmembrane</keyword>
<dbReference type="EMBL" id="PKMF04000355">
    <property type="protein sequence ID" value="KAK7836364.1"/>
    <property type="molecule type" value="Genomic_DNA"/>
</dbReference>
<feature type="transmembrane region" description="Helical" evidence="2">
    <location>
        <begin position="54"/>
        <end position="74"/>
    </location>
</feature>
<comment type="caution">
    <text evidence="3">The sequence shown here is derived from an EMBL/GenBank/DDBJ whole genome shotgun (WGS) entry which is preliminary data.</text>
</comment>
<feature type="region of interest" description="Disordered" evidence="1">
    <location>
        <begin position="78"/>
        <end position="106"/>
    </location>
</feature>
<name>A0AAW0KBB0_QUESU</name>
<dbReference type="Proteomes" id="UP000237347">
    <property type="component" value="Unassembled WGS sequence"/>
</dbReference>
<dbReference type="AlphaFoldDB" id="A0AAW0KBB0"/>
<accession>A0AAW0KBB0</accession>
<keyword evidence="4" id="KW-1185">Reference proteome</keyword>
<keyword evidence="2" id="KW-0472">Membrane</keyword>
<feature type="region of interest" description="Disordered" evidence="1">
    <location>
        <begin position="28"/>
        <end position="48"/>
    </location>
</feature>
<evidence type="ECO:0000313" key="3">
    <source>
        <dbReference type="EMBL" id="KAK7836364.1"/>
    </source>
</evidence>
<evidence type="ECO:0000313" key="4">
    <source>
        <dbReference type="Proteomes" id="UP000237347"/>
    </source>
</evidence>
<organism evidence="3 4">
    <name type="scientific">Quercus suber</name>
    <name type="common">Cork oak</name>
    <dbReference type="NCBI Taxonomy" id="58331"/>
    <lineage>
        <taxon>Eukaryota</taxon>
        <taxon>Viridiplantae</taxon>
        <taxon>Streptophyta</taxon>
        <taxon>Embryophyta</taxon>
        <taxon>Tracheophyta</taxon>
        <taxon>Spermatophyta</taxon>
        <taxon>Magnoliopsida</taxon>
        <taxon>eudicotyledons</taxon>
        <taxon>Gunneridae</taxon>
        <taxon>Pentapetalae</taxon>
        <taxon>rosids</taxon>
        <taxon>fabids</taxon>
        <taxon>Fagales</taxon>
        <taxon>Fagaceae</taxon>
        <taxon>Quercus</taxon>
    </lineage>
</organism>
<evidence type="ECO:0000256" key="2">
    <source>
        <dbReference type="SAM" id="Phobius"/>
    </source>
</evidence>
<evidence type="ECO:0000256" key="1">
    <source>
        <dbReference type="SAM" id="MobiDB-lite"/>
    </source>
</evidence>
<sequence length="241" mass="26856">MAFAILNEQRFLIVAFVCGTLLPTVQKTKPKSVGEEKKPSTKKASAKKKDSRALYVPLGILSLTIGLATVFAIAHYTRPRSEEEENPERTTEPQNTNRGVSEPHELGGVTVRNVPTRLARLPDPIGSPALPLRVAMDDKKSRAAAQFHPSLLGGLTILDFSSTIIFYYHGHYVVAVFPENEVYQDGNWNVGISVVKPDFLLLNRYPICPISPINFRLKFPHIDADYLVILYYQDPGGRLQL</sequence>
<keyword evidence="2" id="KW-1133">Transmembrane helix</keyword>
<protein>
    <submittedName>
        <fullName evidence="3">Uncharacterized protein</fullName>
    </submittedName>
</protein>
<reference evidence="3 4" key="1">
    <citation type="journal article" date="2018" name="Sci. Data">
        <title>The draft genome sequence of cork oak.</title>
        <authorList>
            <person name="Ramos A.M."/>
            <person name="Usie A."/>
            <person name="Barbosa P."/>
            <person name="Barros P.M."/>
            <person name="Capote T."/>
            <person name="Chaves I."/>
            <person name="Simoes F."/>
            <person name="Abreu I."/>
            <person name="Carrasquinho I."/>
            <person name="Faro C."/>
            <person name="Guimaraes J.B."/>
            <person name="Mendonca D."/>
            <person name="Nobrega F."/>
            <person name="Rodrigues L."/>
            <person name="Saibo N.J.M."/>
            <person name="Varela M.C."/>
            <person name="Egas C."/>
            <person name="Matos J."/>
            <person name="Miguel C.M."/>
            <person name="Oliveira M.M."/>
            <person name="Ricardo C.P."/>
            <person name="Goncalves S."/>
        </authorList>
    </citation>
    <scope>NUCLEOTIDE SEQUENCE [LARGE SCALE GENOMIC DNA]</scope>
    <source>
        <strain evidence="4">cv. HL8</strain>
    </source>
</reference>
<gene>
    <name evidence="3" type="ORF">CFP56_022703</name>
</gene>